<gene>
    <name evidence="3" type="ORF">A7K95_06655</name>
    <name evidence="2" type="ORF">GA842_04655</name>
</gene>
<keyword evidence="3" id="KW-0808">Transferase</keyword>
<evidence type="ECO:0000259" key="1">
    <source>
        <dbReference type="Pfam" id="PF00534"/>
    </source>
</evidence>
<sequence length="373" mass="42397">MKILVCTENYLMDGLKRATTVVANELANRVEVNYYTLADIKPYFDLNAPLIVAKHPIDSGGKSFRGEKPLQKFKQQIRDLATVLAEGDYDVALFTAGLLTSFTPEIKRRVPDVRVITWMHNNADTYLNNYYAQMKKEFCSGLRAADLVVTLTEHDLKGFKQFNAQTIKIHNPLTLKSAGKANLENHVINFTGRIDIQQKGIDLLLELAKDLPDNWMLSIAGGGKPDDMEKFKELIQKHDVADKIIYRGHLNNRELTENYQNSSIFVMTSRWEGLPLVIGEAMSYGLPVVSMYNTGAEEYLANGKYGVLLSNHCLPDFYQAIKPLLDSVEERQKYAKLSLKRARDFELKKITNQWLRLLKGMQRPHKGGQQLAQ</sequence>
<dbReference type="AlphaFoldDB" id="A0AAP5TBF6"/>
<dbReference type="RefSeq" id="WP_068806456.1">
    <property type="nucleotide sequence ID" value="NZ_LXND01000046.1"/>
</dbReference>
<evidence type="ECO:0000313" key="2">
    <source>
        <dbReference type="EMBL" id="MDV7694187.1"/>
    </source>
</evidence>
<evidence type="ECO:0000313" key="4">
    <source>
        <dbReference type="Proteomes" id="UP000077280"/>
    </source>
</evidence>
<dbReference type="PANTHER" id="PTHR45947">
    <property type="entry name" value="SULFOQUINOVOSYL TRANSFERASE SQD2"/>
    <property type="match status" value="1"/>
</dbReference>
<feature type="domain" description="Glycosyl transferase family 1" evidence="1">
    <location>
        <begin position="180"/>
        <end position="336"/>
    </location>
</feature>
<reference evidence="3 4" key="1">
    <citation type="submission" date="2016-05" db="EMBL/GenBank/DDBJ databases">
        <title>Draft genome sequence of Pediococcus parvulus 2.6, a probiotic beta-glucan producer strain.</title>
        <authorList>
            <person name="Mohedano M.L."/>
            <person name="Perez-Ramos A."/>
            <person name="Duenas M.T."/>
            <person name="Lamontanara A."/>
            <person name="Orru L."/>
            <person name="Spano G."/>
            <person name="Capozzi V."/>
            <person name="Lopez P."/>
        </authorList>
    </citation>
    <scope>NUCLEOTIDE SEQUENCE [LARGE SCALE GENOMIC DNA]</scope>
    <source>
        <strain evidence="3 4">2.6</strain>
    </source>
</reference>
<dbReference type="SUPFAM" id="SSF53756">
    <property type="entry name" value="UDP-Glycosyltransferase/glycogen phosphorylase"/>
    <property type="match status" value="1"/>
</dbReference>
<dbReference type="Gene3D" id="3.40.50.2000">
    <property type="entry name" value="Glycogen Phosphorylase B"/>
    <property type="match status" value="2"/>
</dbReference>
<evidence type="ECO:0000313" key="3">
    <source>
        <dbReference type="EMBL" id="OAD64110.1"/>
    </source>
</evidence>
<dbReference type="Proteomes" id="UP000077280">
    <property type="component" value="Unassembled WGS sequence"/>
</dbReference>
<accession>A0AAP5TBF6</accession>
<dbReference type="PANTHER" id="PTHR45947:SF3">
    <property type="entry name" value="SULFOQUINOVOSYL TRANSFERASE SQD2"/>
    <property type="match status" value="1"/>
</dbReference>
<protein>
    <submittedName>
        <fullName evidence="3">Glycosyl transferase family 1</fullName>
    </submittedName>
    <submittedName>
        <fullName evidence="2">Glycosyltransferase</fullName>
    </submittedName>
</protein>
<keyword evidence="4" id="KW-1185">Reference proteome</keyword>
<dbReference type="InterPro" id="IPR050194">
    <property type="entry name" value="Glycosyltransferase_grp1"/>
</dbReference>
<dbReference type="Pfam" id="PF00534">
    <property type="entry name" value="Glycos_transf_1"/>
    <property type="match status" value="1"/>
</dbReference>
<dbReference type="Proteomes" id="UP001275867">
    <property type="component" value="Unassembled WGS sequence"/>
</dbReference>
<comment type="caution">
    <text evidence="2">The sequence shown here is derived from an EMBL/GenBank/DDBJ whole genome shotgun (WGS) entry which is preliminary data.</text>
</comment>
<evidence type="ECO:0000313" key="5">
    <source>
        <dbReference type="Proteomes" id="UP001275867"/>
    </source>
</evidence>
<dbReference type="EMBL" id="WERX01000012">
    <property type="protein sequence ID" value="MDV7694187.1"/>
    <property type="molecule type" value="Genomic_DNA"/>
</dbReference>
<organism evidence="2 5">
    <name type="scientific">Pediococcus parvulus</name>
    <dbReference type="NCBI Taxonomy" id="54062"/>
    <lineage>
        <taxon>Bacteria</taxon>
        <taxon>Bacillati</taxon>
        <taxon>Bacillota</taxon>
        <taxon>Bacilli</taxon>
        <taxon>Lactobacillales</taxon>
        <taxon>Lactobacillaceae</taxon>
        <taxon>Pediococcus</taxon>
    </lineage>
</organism>
<dbReference type="InterPro" id="IPR001296">
    <property type="entry name" value="Glyco_trans_1"/>
</dbReference>
<dbReference type="EMBL" id="LXND01000046">
    <property type="protein sequence ID" value="OAD64110.1"/>
    <property type="molecule type" value="Genomic_DNA"/>
</dbReference>
<dbReference type="GO" id="GO:0016757">
    <property type="term" value="F:glycosyltransferase activity"/>
    <property type="evidence" value="ECO:0007669"/>
    <property type="project" value="InterPro"/>
</dbReference>
<name>A0AAP5TBF6_9LACO</name>
<proteinExistence type="predicted"/>
<reference evidence="2" key="2">
    <citation type="submission" date="2019-10" db="EMBL/GenBank/DDBJ databases">
        <title>Malate fermentation in French cider.</title>
        <authorList>
            <person name="Cousin F.J."/>
            <person name="Medina Fernandez S."/>
            <person name="Misery B."/>
            <person name="Laplace J.-M."/>
            <person name="Cretenet M."/>
        </authorList>
    </citation>
    <scope>NUCLEOTIDE SEQUENCE</scope>
    <source>
        <strain evidence="2">UCMA15901</strain>
    </source>
</reference>